<accession>M2AM32</accession>
<evidence type="ECO:0000313" key="2">
    <source>
        <dbReference type="EMBL" id="EMB13762.1"/>
    </source>
</evidence>
<dbReference type="PATRIC" id="fig|1263867.3.peg.5798"/>
<dbReference type="InterPro" id="IPR052733">
    <property type="entry name" value="Chloroplast_QOR"/>
</dbReference>
<dbReference type="GO" id="GO:0016491">
    <property type="term" value="F:oxidoreductase activity"/>
    <property type="evidence" value="ECO:0007669"/>
    <property type="project" value="InterPro"/>
</dbReference>
<dbReference type="Pfam" id="PF13602">
    <property type="entry name" value="ADH_zinc_N_2"/>
    <property type="match status" value="1"/>
</dbReference>
<protein>
    <submittedName>
        <fullName evidence="2">Alcohol dehydrogenase, zinc containing</fullName>
    </submittedName>
</protein>
<dbReference type="SUPFAM" id="SSF50129">
    <property type="entry name" value="GroES-like"/>
    <property type="match status" value="1"/>
</dbReference>
<dbReference type="InterPro" id="IPR036291">
    <property type="entry name" value="NAD(P)-bd_dom_sf"/>
</dbReference>
<dbReference type="InterPro" id="IPR020843">
    <property type="entry name" value="ER"/>
</dbReference>
<dbReference type="Gene3D" id="3.40.50.720">
    <property type="entry name" value="NAD(P)-binding Rossmann-like Domain"/>
    <property type="match status" value="1"/>
</dbReference>
<gene>
    <name evidence="2" type="ORF">RE6C_05415</name>
</gene>
<name>M2AM32_9BACT</name>
<reference evidence="2" key="2">
    <citation type="journal article" date="2013" name="Mar. Genomics">
        <title>Expression of sulfatases in Rhodopirellula baltica and the diversity of sulfatases in the genus Rhodopirellula.</title>
        <authorList>
            <person name="Wegner C.E."/>
            <person name="Richter-Heitmann T."/>
            <person name="Klindworth A."/>
            <person name="Klockow C."/>
            <person name="Richter M."/>
            <person name="Achstetter T."/>
            <person name="Glockner F.O."/>
            <person name="Harder J."/>
        </authorList>
    </citation>
    <scope>NUCLEOTIDE SEQUENCE [LARGE SCALE GENOMIC DNA]</scope>
    <source>
        <strain evidence="2">6C</strain>
    </source>
</reference>
<sequence length="382" mass="41233">MVQASKSISPPLFYAGGRSSRVWNINCFELTSNALKPRESRDWQYTKTPKKEAAMSASATQNKRDTMNAVVYDDYGDANVLHSGVVPLPDRLPGQVMIDVQASSVNPIDYRIRSGEMKGLLPGGFPRVPGYDVSGMIADCAADSPFKVGDRVIAFLDTMRGGASADFAVAAVDVTAAIPDSLSFNEAAAIPLAGTTALQSLRDHGNIAEGKRVLINGASGGVGMFAVQIAKAFNCHVDAVASGDNEEYCRSLGADHFYDYEKTDFTESEERWDLIFDAAGKSGFWDVKKVLNDGGRYVSTEPDAKGMLMTLVTWPMSKSGTVMLAKPNADDLRTLIEMREKGQLQITIDAIYPFSQLSRAHQHVENGVERGKVVLTADGSGL</sequence>
<dbReference type="Proteomes" id="UP000011529">
    <property type="component" value="Unassembled WGS sequence"/>
</dbReference>
<organism evidence="2 3">
    <name type="scientific">Rhodopirellula europaea 6C</name>
    <dbReference type="NCBI Taxonomy" id="1263867"/>
    <lineage>
        <taxon>Bacteria</taxon>
        <taxon>Pseudomonadati</taxon>
        <taxon>Planctomycetota</taxon>
        <taxon>Planctomycetia</taxon>
        <taxon>Pirellulales</taxon>
        <taxon>Pirellulaceae</taxon>
        <taxon>Rhodopirellula</taxon>
    </lineage>
</organism>
<dbReference type="SMART" id="SM00829">
    <property type="entry name" value="PKS_ER"/>
    <property type="match status" value="1"/>
</dbReference>
<proteinExistence type="predicted"/>
<keyword evidence="3" id="KW-1185">Reference proteome</keyword>
<comment type="caution">
    <text evidence="2">The sequence shown here is derived from an EMBL/GenBank/DDBJ whole genome shotgun (WGS) entry which is preliminary data.</text>
</comment>
<dbReference type="PANTHER" id="PTHR44013">
    <property type="entry name" value="ZINC-TYPE ALCOHOL DEHYDROGENASE-LIKE PROTEIN C16A3.02C"/>
    <property type="match status" value="1"/>
</dbReference>
<dbReference type="Pfam" id="PF08240">
    <property type="entry name" value="ADH_N"/>
    <property type="match status" value="1"/>
</dbReference>
<dbReference type="InterPro" id="IPR013154">
    <property type="entry name" value="ADH-like_N"/>
</dbReference>
<reference evidence="2" key="1">
    <citation type="submission" date="2012-11" db="EMBL/GenBank/DDBJ databases">
        <title>Permanent draft genomes of Rhodopirellula europaea strain SH398 and 6C.</title>
        <authorList>
            <person name="Richter M."/>
            <person name="Richter-Heitmann T."/>
            <person name="Frank C."/>
            <person name="Harder J."/>
            <person name="Glockner F.O."/>
        </authorList>
    </citation>
    <scope>NUCLEOTIDE SEQUENCE</scope>
    <source>
        <strain evidence="2">6C</strain>
    </source>
</reference>
<dbReference type="PANTHER" id="PTHR44013:SF1">
    <property type="entry name" value="ZINC-TYPE ALCOHOL DEHYDROGENASE-LIKE PROTEIN C16A3.02C"/>
    <property type="match status" value="1"/>
</dbReference>
<feature type="domain" description="Enoyl reductase (ER)" evidence="1">
    <location>
        <begin position="76"/>
        <end position="375"/>
    </location>
</feature>
<dbReference type="GO" id="GO:0008270">
    <property type="term" value="F:zinc ion binding"/>
    <property type="evidence" value="ECO:0007669"/>
    <property type="project" value="InterPro"/>
</dbReference>
<dbReference type="AlphaFoldDB" id="M2AM32"/>
<dbReference type="EMBL" id="ANMO01000246">
    <property type="protein sequence ID" value="EMB13762.1"/>
    <property type="molecule type" value="Genomic_DNA"/>
</dbReference>
<evidence type="ECO:0000259" key="1">
    <source>
        <dbReference type="SMART" id="SM00829"/>
    </source>
</evidence>
<dbReference type="InterPro" id="IPR011032">
    <property type="entry name" value="GroES-like_sf"/>
</dbReference>
<dbReference type="PROSITE" id="PS01162">
    <property type="entry name" value="QOR_ZETA_CRYSTAL"/>
    <property type="match status" value="1"/>
</dbReference>
<dbReference type="InterPro" id="IPR002364">
    <property type="entry name" value="Quin_OxRdtase/zeta-crystal_CS"/>
</dbReference>
<dbReference type="SUPFAM" id="SSF51735">
    <property type="entry name" value="NAD(P)-binding Rossmann-fold domains"/>
    <property type="match status" value="1"/>
</dbReference>
<dbReference type="CDD" id="cd08267">
    <property type="entry name" value="MDR1"/>
    <property type="match status" value="1"/>
</dbReference>
<evidence type="ECO:0000313" key="3">
    <source>
        <dbReference type="Proteomes" id="UP000011529"/>
    </source>
</evidence>
<dbReference type="Gene3D" id="3.90.180.10">
    <property type="entry name" value="Medium-chain alcohol dehydrogenases, catalytic domain"/>
    <property type="match status" value="1"/>
</dbReference>